<protein>
    <submittedName>
        <fullName evidence="1">Uncharacterized protein</fullName>
    </submittedName>
</protein>
<dbReference type="RefSeq" id="WP_006933070.1">
    <property type="nucleotide sequence ID" value="NZ_AAUW01000004.1"/>
</dbReference>
<comment type="caution">
    <text evidence="1">The sequence shown here is derived from an EMBL/GenBank/DDBJ whole genome shotgun (WGS) entry which is preliminary data.</text>
</comment>
<dbReference type="OrthoDB" id="7841151at2"/>
<reference evidence="1 2" key="1">
    <citation type="submission" date="2006-05" db="EMBL/GenBank/DDBJ databases">
        <authorList>
            <person name="King G."/>
            <person name="Ferriera S."/>
            <person name="Johnson J."/>
            <person name="Kravitz S."/>
            <person name="Beeson K."/>
            <person name="Sutton G."/>
            <person name="Rogers Y.-H."/>
            <person name="Friedman R."/>
            <person name="Frazier M."/>
            <person name="Venter J.C."/>
        </authorList>
    </citation>
    <scope>NUCLEOTIDE SEQUENCE [LARGE SCALE GENOMIC DNA]</scope>
    <source>
        <strain evidence="2">ATCC 25650 / DSM 13394 / JCM 20685 / NBRC 16684 / NCIMB 2208 / IAM 12614 / B1</strain>
    </source>
</reference>
<evidence type="ECO:0000313" key="2">
    <source>
        <dbReference type="Proteomes" id="UP000004848"/>
    </source>
</evidence>
<proteinExistence type="predicted"/>
<gene>
    <name evidence="1" type="ORF">SIAM614_13063</name>
</gene>
<dbReference type="Proteomes" id="UP000004848">
    <property type="component" value="Unassembled WGS sequence"/>
</dbReference>
<sequence length="271" mass="29655">MSLVRIALRMLAVKALKDRTVAEGNVLDSEIGILGEDEEGLRIKPQKGRFIAVYTDDAEAKPDEQRAFHENGLVNLCLEYGVTDAMQEEVDDPDRPGRKMKVIFPTIPHASRMHDFYLDILGRQIRSGLSDGKNEAAEVLRGLIRRVVKVTCERAGSDRTGERVAAQKLTFTVDALQDPQFLQDVPEGAPFSRFLALLAAGDADDQKLGALILDQIPVSPEDLEEARERIGLTLTELGSLGFEYVPDADEDSEISNVTIDVAGGQPVEVGA</sequence>
<dbReference type="GeneID" id="68845705"/>
<name>A0NQ88_ROSAI</name>
<evidence type="ECO:0000313" key="1">
    <source>
        <dbReference type="EMBL" id="EAV44946.1"/>
    </source>
</evidence>
<dbReference type="AlphaFoldDB" id="A0NQ88"/>
<organism evidence="1 2">
    <name type="scientific">Roseibium aggregatum (strain ATCC 25650 / DSM 13394 / JCM 20685 / NBRC 16684 / NCIMB 2208 / IAM 12614 / B1)</name>
    <name type="common">Stappia aggregata</name>
    <dbReference type="NCBI Taxonomy" id="384765"/>
    <lineage>
        <taxon>Bacteria</taxon>
        <taxon>Pseudomonadati</taxon>
        <taxon>Pseudomonadota</taxon>
        <taxon>Alphaproteobacteria</taxon>
        <taxon>Hyphomicrobiales</taxon>
        <taxon>Stappiaceae</taxon>
        <taxon>Roseibium</taxon>
    </lineage>
</organism>
<accession>A0NQ88</accession>
<dbReference type="EMBL" id="AAUW01000004">
    <property type="protein sequence ID" value="EAV44946.1"/>
    <property type="molecule type" value="Genomic_DNA"/>
</dbReference>
<dbReference type="eggNOG" id="ENOG5032RWM">
    <property type="taxonomic scope" value="Bacteria"/>
</dbReference>